<protein>
    <submittedName>
        <fullName evidence="1">Uncharacterized protein</fullName>
    </submittedName>
</protein>
<dbReference type="Proteomes" id="UP000242699">
    <property type="component" value="Unassembled WGS sequence"/>
</dbReference>
<evidence type="ECO:0000313" key="1">
    <source>
        <dbReference type="EMBL" id="PSR31679.1"/>
    </source>
</evidence>
<gene>
    <name evidence="1" type="ORF">C7B43_00180</name>
</gene>
<proteinExistence type="predicted"/>
<dbReference type="EMBL" id="PXYT01000001">
    <property type="protein sequence ID" value="PSR31679.1"/>
    <property type="molecule type" value="Genomic_DNA"/>
</dbReference>
<sequence>MKRLKILRQWPGFLLGVLTALALSQGVTLRERLQAVTALDKCYAEAQYWQKQAIRLKAELGSINRKSEARLYIQNVSITVIKSPVPAHEAVEALAPYTRALLGLSLQYLKLPVLYHMFNNRIVVIGTHLYEIHVQALLLDPHTELIISVHLNPSSSSL</sequence>
<evidence type="ECO:0000313" key="2">
    <source>
        <dbReference type="Proteomes" id="UP000242699"/>
    </source>
</evidence>
<name>A0A2T2XB09_9FIRM</name>
<organism evidence="1 2">
    <name type="scientific">Sulfobacillus benefaciens</name>
    <dbReference type="NCBI Taxonomy" id="453960"/>
    <lineage>
        <taxon>Bacteria</taxon>
        <taxon>Bacillati</taxon>
        <taxon>Bacillota</taxon>
        <taxon>Clostridia</taxon>
        <taxon>Eubacteriales</taxon>
        <taxon>Clostridiales Family XVII. Incertae Sedis</taxon>
        <taxon>Sulfobacillus</taxon>
    </lineage>
</organism>
<accession>A0A2T2XB09</accession>
<comment type="caution">
    <text evidence="1">The sequence shown here is derived from an EMBL/GenBank/DDBJ whole genome shotgun (WGS) entry which is preliminary data.</text>
</comment>
<dbReference type="AlphaFoldDB" id="A0A2T2XB09"/>
<reference evidence="1 2" key="1">
    <citation type="journal article" date="2014" name="BMC Genomics">
        <title>Comparison of environmental and isolate Sulfobacillus genomes reveals diverse carbon, sulfur, nitrogen, and hydrogen metabolisms.</title>
        <authorList>
            <person name="Justice N.B."/>
            <person name="Norman A."/>
            <person name="Brown C.T."/>
            <person name="Singh A."/>
            <person name="Thomas B.C."/>
            <person name="Banfield J.F."/>
        </authorList>
    </citation>
    <scope>NUCLEOTIDE SEQUENCE [LARGE SCALE GENOMIC DNA]</scope>
    <source>
        <strain evidence="1">AMDSBA1</strain>
    </source>
</reference>